<evidence type="ECO:0000256" key="2">
    <source>
        <dbReference type="ARBA" id="ARBA00010210"/>
    </source>
</evidence>
<gene>
    <name evidence="13" type="ORF">SmJEL517_g01159</name>
</gene>
<dbReference type="Gene3D" id="3.30.40.10">
    <property type="entry name" value="Zinc/RING finger domain, C3HC4 (zinc finger)"/>
    <property type="match status" value="1"/>
</dbReference>
<feature type="binding site" evidence="8">
    <location>
        <position position="343"/>
    </location>
    <ligand>
        <name>Zn(2+)</name>
        <dbReference type="ChEBI" id="CHEBI:29105"/>
        <label>2</label>
    </ligand>
</feature>
<dbReference type="EMBL" id="QEAO01000004">
    <property type="protein sequence ID" value="TPX36619.1"/>
    <property type="molecule type" value="Genomic_DNA"/>
</dbReference>
<evidence type="ECO:0000259" key="12">
    <source>
        <dbReference type="PROSITE" id="PS50016"/>
    </source>
</evidence>
<dbReference type="SUPFAM" id="SSF57903">
    <property type="entry name" value="FYVE/PHD zinc finger"/>
    <property type="match status" value="1"/>
</dbReference>
<comment type="caution">
    <text evidence="13">The sequence shown here is derived from an EMBL/GenBank/DDBJ whole genome shotgun (WGS) entry which is preliminary data.</text>
</comment>
<evidence type="ECO:0000256" key="5">
    <source>
        <dbReference type="ARBA" id="ARBA00022833"/>
    </source>
</evidence>
<feature type="compositionally biased region" description="Gly residues" evidence="11">
    <location>
        <begin position="405"/>
        <end position="414"/>
    </location>
</feature>
<feature type="region of interest" description="Disordered" evidence="11">
    <location>
        <begin position="151"/>
        <end position="177"/>
    </location>
</feature>
<dbReference type="Gene3D" id="6.10.140.1740">
    <property type="match status" value="1"/>
</dbReference>
<dbReference type="GeneID" id="42002384"/>
<feature type="binding site" evidence="8">
    <location>
        <position position="370"/>
    </location>
    <ligand>
        <name>Zn(2+)</name>
        <dbReference type="ChEBI" id="CHEBI:29105"/>
        <label>2</label>
    </ligand>
</feature>
<protein>
    <recommendedName>
        <fullName evidence="10">Chromatin modification-related protein</fullName>
    </recommendedName>
</protein>
<dbReference type="InterPro" id="IPR019787">
    <property type="entry name" value="Znf_PHD-finger"/>
</dbReference>
<feature type="binding site" evidence="8">
    <location>
        <position position="332"/>
    </location>
    <ligand>
        <name>Zn(2+)</name>
        <dbReference type="ChEBI" id="CHEBI:29105"/>
        <label>1</label>
    </ligand>
</feature>
<dbReference type="InterPro" id="IPR011011">
    <property type="entry name" value="Znf_FYVE_PHD"/>
</dbReference>
<keyword evidence="4 9" id="KW-0863">Zinc-finger</keyword>
<feature type="binding site" evidence="8">
    <location>
        <position position="373"/>
    </location>
    <ligand>
        <name>Zn(2+)</name>
        <dbReference type="ChEBI" id="CHEBI:29105"/>
        <label>2</label>
    </ligand>
</feature>
<evidence type="ECO:0000256" key="6">
    <source>
        <dbReference type="ARBA" id="ARBA00023242"/>
    </source>
</evidence>
<comment type="subcellular location">
    <subcellularLocation>
        <location evidence="1 10">Nucleus</location>
    </subcellularLocation>
</comment>
<evidence type="ECO:0000313" key="14">
    <source>
        <dbReference type="Proteomes" id="UP000319731"/>
    </source>
</evidence>
<evidence type="ECO:0000256" key="7">
    <source>
        <dbReference type="PIRSR" id="PIRSR628651-50"/>
    </source>
</evidence>
<evidence type="ECO:0000256" key="1">
    <source>
        <dbReference type="ARBA" id="ARBA00004123"/>
    </source>
</evidence>
<feature type="binding site" evidence="8">
    <location>
        <position position="357"/>
    </location>
    <ligand>
        <name>Zn(2+)</name>
        <dbReference type="ChEBI" id="CHEBI:29105"/>
        <label>1</label>
    </ligand>
</feature>
<dbReference type="STRING" id="1806994.A0A507CBT2"/>
<dbReference type="GO" id="GO:0006325">
    <property type="term" value="P:chromatin organization"/>
    <property type="evidence" value="ECO:0007669"/>
    <property type="project" value="UniProtKB-KW"/>
</dbReference>
<dbReference type="GO" id="GO:0005634">
    <property type="term" value="C:nucleus"/>
    <property type="evidence" value="ECO:0007669"/>
    <property type="project" value="UniProtKB-SubCell"/>
</dbReference>
<evidence type="ECO:0000313" key="13">
    <source>
        <dbReference type="EMBL" id="TPX36619.1"/>
    </source>
</evidence>
<feature type="compositionally biased region" description="Polar residues" evidence="11">
    <location>
        <begin position="154"/>
        <end position="164"/>
    </location>
</feature>
<comment type="function">
    <text evidence="10">Component of an histone acetyltransferase complex.</text>
</comment>
<dbReference type="InterPro" id="IPR028651">
    <property type="entry name" value="ING_fam"/>
</dbReference>
<evidence type="ECO:0000256" key="9">
    <source>
        <dbReference type="PROSITE-ProRule" id="PRU00146"/>
    </source>
</evidence>
<keyword evidence="5 8" id="KW-0862">Zinc</keyword>
<evidence type="ECO:0000256" key="10">
    <source>
        <dbReference type="RuleBase" id="RU361213"/>
    </source>
</evidence>
<comment type="domain">
    <text evidence="10">The PHD-type zinc finger mediates the binding to H3K4me3.</text>
</comment>
<feature type="site" description="Histone H3K4me3 binding" evidence="7">
    <location>
        <position position="340"/>
    </location>
</feature>
<keyword evidence="6 10" id="KW-0539">Nucleus</keyword>
<dbReference type="CDD" id="cd15505">
    <property type="entry name" value="PHD_ING"/>
    <property type="match status" value="1"/>
</dbReference>
<evidence type="ECO:0000256" key="3">
    <source>
        <dbReference type="ARBA" id="ARBA00022723"/>
    </source>
</evidence>
<proteinExistence type="inferred from homology"/>
<dbReference type="SMART" id="SM00249">
    <property type="entry name" value="PHD"/>
    <property type="match status" value="1"/>
</dbReference>
<feature type="site" description="Histone H3K4me3 binding" evidence="7">
    <location>
        <position position="352"/>
    </location>
</feature>
<feature type="region of interest" description="Disordered" evidence="11">
    <location>
        <begin position="384"/>
        <end position="423"/>
    </location>
</feature>
<dbReference type="InterPro" id="IPR013083">
    <property type="entry name" value="Znf_RING/FYVE/PHD"/>
</dbReference>
<evidence type="ECO:0000256" key="4">
    <source>
        <dbReference type="ARBA" id="ARBA00022771"/>
    </source>
</evidence>
<dbReference type="InterPro" id="IPR001965">
    <property type="entry name" value="Znf_PHD"/>
</dbReference>
<keyword evidence="10" id="KW-0156">Chromatin regulator</keyword>
<dbReference type="AlphaFoldDB" id="A0A507CBT2"/>
<dbReference type="Proteomes" id="UP000319731">
    <property type="component" value="Unassembled WGS sequence"/>
</dbReference>
<dbReference type="InterPro" id="IPR024610">
    <property type="entry name" value="ING_N_histone-binding"/>
</dbReference>
<feature type="binding site" evidence="8">
    <location>
        <position position="330"/>
    </location>
    <ligand>
        <name>Zn(2+)</name>
        <dbReference type="ChEBI" id="CHEBI:29105"/>
        <label>1</label>
    </ligand>
</feature>
<organism evidence="13 14">
    <name type="scientific">Synchytrium microbalum</name>
    <dbReference type="NCBI Taxonomy" id="1806994"/>
    <lineage>
        <taxon>Eukaryota</taxon>
        <taxon>Fungi</taxon>
        <taxon>Fungi incertae sedis</taxon>
        <taxon>Chytridiomycota</taxon>
        <taxon>Chytridiomycota incertae sedis</taxon>
        <taxon>Chytridiomycetes</taxon>
        <taxon>Synchytriales</taxon>
        <taxon>Synchytriaceae</taxon>
        <taxon>Synchytrium</taxon>
    </lineage>
</organism>
<feature type="binding site" evidence="8">
    <location>
        <position position="348"/>
    </location>
    <ligand>
        <name>Zn(2+)</name>
        <dbReference type="ChEBI" id="CHEBI:29105"/>
        <label>2</label>
    </ligand>
</feature>
<dbReference type="SMART" id="SM01408">
    <property type="entry name" value="ING"/>
    <property type="match status" value="1"/>
</dbReference>
<dbReference type="PROSITE" id="PS01359">
    <property type="entry name" value="ZF_PHD_1"/>
    <property type="match status" value="1"/>
</dbReference>
<dbReference type="PROSITE" id="PS50016">
    <property type="entry name" value="ZF_PHD_2"/>
    <property type="match status" value="1"/>
</dbReference>
<evidence type="ECO:0000256" key="8">
    <source>
        <dbReference type="PIRSR" id="PIRSR628651-51"/>
    </source>
</evidence>
<dbReference type="OrthoDB" id="5411773at2759"/>
<accession>A0A507CBT2</accession>
<keyword evidence="3 8" id="KW-0479">Metal-binding</keyword>
<reference evidence="13 14" key="1">
    <citation type="journal article" date="2019" name="Sci. Rep.">
        <title>Comparative genomics of chytrid fungi reveal insights into the obligate biotrophic and pathogenic lifestyle of Synchytrium endobioticum.</title>
        <authorList>
            <person name="van de Vossenberg B.T.L.H."/>
            <person name="Warris S."/>
            <person name="Nguyen H.D.T."/>
            <person name="van Gent-Pelzer M.P.E."/>
            <person name="Joly D.L."/>
            <person name="van de Geest H.C."/>
            <person name="Bonants P.J.M."/>
            <person name="Smith D.S."/>
            <person name="Levesque C.A."/>
            <person name="van der Lee T.A.J."/>
        </authorList>
    </citation>
    <scope>NUCLEOTIDE SEQUENCE [LARGE SCALE GENOMIC DNA]</scope>
    <source>
        <strain evidence="13 14">JEL517</strain>
    </source>
</reference>
<dbReference type="GO" id="GO:0008270">
    <property type="term" value="F:zinc ion binding"/>
    <property type="evidence" value="ECO:0007669"/>
    <property type="project" value="UniProtKB-KW"/>
</dbReference>
<comment type="similarity">
    <text evidence="2 10">Belongs to the ING family.</text>
</comment>
<dbReference type="Pfam" id="PF12998">
    <property type="entry name" value="ING"/>
    <property type="match status" value="1"/>
</dbReference>
<comment type="subunit">
    <text evidence="10">Component of an histone acetyltransferase complex. Interacts with H3K4me3 and to a lesser extent with H3K4me2.</text>
</comment>
<feature type="binding site" evidence="8">
    <location>
        <position position="354"/>
    </location>
    <ligand>
        <name>Zn(2+)</name>
        <dbReference type="ChEBI" id="CHEBI:29105"/>
        <label>1</label>
    </ligand>
</feature>
<dbReference type="RefSeq" id="XP_031026833.1">
    <property type="nucleotide sequence ID" value="XM_031167087.1"/>
</dbReference>
<evidence type="ECO:0000256" key="11">
    <source>
        <dbReference type="SAM" id="MobiDB-lite"/>
    </source>
</evidence>
<dbReference type="PANTHER" id="PTHR10333">
    <property type="entry name" value="INHIBITOR OF GROWTH PROTEIN"/>
    <property type="match status" value="1"/>
</dbReference>
<dbReference type="InterPro" id="IPR019786">
    <property type="entry name" value="Zinc_finger_PHD-type_CS"/>
</dbReference>
<keyword evidence="14" id="KW-1185">Reference proteome</keyword>
<sequence length="423" mass="46434">MDSDVVLESFLETIDDIPRELKSNLARLKDLDQRYQAQLQQLRFQRQQFYEKTAQPTVSDEVEMEHLKEYNDRYSKAFKTVNDKVAESRSILEHFQTHIARLERDSLRVKCSDKLVGFLTESQTNFTLPSLYQPQIPPPQLQLQYQPSQHQTRRISSYQTPTTRADSEESTDYMWPENNPVYRTVGSNVPQPSQRVAAQVANSQIQVLSNKEQQPVVSRNNGSGMLPPPSTPVANTSSMVGVGAFPTPAATVVRSTRGASDRDSVVSLKRKATDADDDLSYTGTRPVVPAAAPNKKQTMAPPGPQQRQRTHSTSSTTAKSAAEEDNTLYCTCQQISFGNMVACDNDNCDIEWFHWGCVGLTSTPKGSWYCPTCTARGFGRSGANGAASVSGGGTRPGSASTSGTSVGGGNGLGGDKGRRVRRR</sequence>
<name>A0A507CBT2_9FUNG</name>
<feature type="site" description="Histone H3K4me3 binding" evidence="7">
    <location>
        <position position="329"/>
    </location>
</feature>
<feature type="site" description="Histone H3K4me3 binding" evidence="7">
    <location>
        <position position="344"/>
    </location>
</feature>
<feature type="domain" description="PHD-type" evidence="12">
    <location>
        <begin position="327"/>
        <end position="376"/>
    </location>
</feature>
<feature type="region of interest" description="Disordered" evidence="11">
    <location>
        <begin position="255"/>
        <end position="320"/>
    </location>
</feature>
<feature type="compositionally biased region" description="Low complexity" evidence="11">
    <location>
        <begin position="305"/>
        <end position="320"/>
    </location>
</feature>